<evidence type="ECO:0000313" key="3">
    <source>
        <dbReference type="Proteomes" id="UP000743370"/>
    </source>
</evidence>
<feature type="region of interest" description="Disordered" evidence="1">
    <location>
        <begin position="48"/>
        <end position="92"/>
    </location>
</feature>
<accession>A0A8T0JQX4</accession>
<dbReference type="Proteomes" id="UP000743370">
    <property type="component" value="Unassembled WGS sequence"/>
</dbReference>
<organism evidence="2 3">
    <name type="scientific">Phaseolus angularis</name>
    <name type="common">Azuki bean</name>
    <name type="synonym">Vigna angularis</name>
    <dbReference type="NCBI Taxonomy" id="3914"/>
    <lineage>
        <taxon>Eukaryota</taxon>
        <taxon>Viridiplantae</taxon>
        <taxon>Streptophyta</taxon>
        <taxon>Embryophyta</taxon>
        <taxon>Tracheophyta</taxon>
        <taxon>Spermatophyta</taxon>
        <taxon>Magnoliopsida</taxon>
        <taxon>eudicotyledons</taxon>
        <taxon>Gunneridae</taxon>
        <taxon>Pentapetalae</taxon>
        <taxon>rosids</taxon>
        <taxon>fabids</taxon>
        <taxon>Fabales</taxon>
        <taxon>Fabaceae</taxon>
        <taxon>Papilionoideae</taxon>
        <taxon>50 kb inversion clade</taxon>
        <taxon>NPAAA clade</taxon>
        <taxon>indigoferoid/millettioid clade</taxon>
        <taxon>Phaseoleae</taxon>
        <taxon>Vigna</taxon>
    </lineage>
</organism>
<feature type="compositionally biased region" description="Basic and acidic residues" evidence="1">
    <location>
        <begin position="193"/>
        <end position="208"/>
    </location>
</feature>
<proteinExistence type="predicted"/>
<evidence type="ECO:0000256" key="1">
    <source>
        <dbReference type="SAM" id="MobiDB-lite"/>
    </source>
</evidence>
<dbReference type="AlphaFoldDB" id="A0A8T0JQX4"/>
<evidence type="ECO:0000313" key="2">
    <source>
        <dbReference type="EMBL" id="KAG2380290.1"/>
    </source>
</evidence>
<name>A0A8T0JQX4_PHAAN</name>
<dbReference type="KEGG" id="var:108346443"/>
<protein>
    <submittedName>
        <fullName evidence="2">Uncharacterized protein</fullName>
    </submittedName>
</protein>
<sequence>MQKLRSRDEDGLKLKRFRSNFFLFAHGFLCYSPNKSIFDHHHLPHEGCQHPPSLTSSAPPPPSPPSSLPSLTSSAPPPSMNPPSSGGSPLVTDLPSAPPCAQICSPALHVPRSALRPSMCPDLPSVTSLHHRCVLVAVAFSSPRPRRRCVLVAVSSLPPHPRRCVLAAAASTVGAASPRPPSSHIAHRKRRISRGEEEAEKRRGVLGK</sequence>
<gene>
    <name evidence="2" type="ORF">HKW66_Vig0170690</name>
</gene>
<feature type="compositionally biased region" description="Pro residues" evidence="1">
    <location>
        <begin position="58"/>
        <end position="67"/>
    </location>
</feature>
<reference evidence="2 3" key="1">
    <citation type="submission" date="2020-05" db="EMBL/GenBank/DDBJ databases">
        <title>Vigna angularis (adzuki bean) Var. LongXiaoDou No. 4 denovo assembly.</title>
        <authorList>
            <person name="Xiang H."/>
        </authorList>
    </citation>
    <scope>NUCLEOTIDE SEQUENCE [LARGE SCALE GENOMIC DNA]</scope>
    <source>
        <tissue evidence="2">Leaf</tissue>
    </source>
</reference>
<feature type="region of interest" description="Disordered" evidence="1">
    <location>
        <begin position="171"/>
        <end position="208"/>
    </location>
</feature>
<comment type="caution">
    <text evidence="2">The sequence shown here is derived from an EMBL/GenBank/DDBJ whole genome shotgun (WGS) entry which is preliminary data.</text>
</comment>
<dbReference type="EMBL" id="JABFOF010000009">
    <property type="protein sequence ID" value="KAG2380290.1"/>
    <property type="molecule type" value="Genomic_DNA"/>
</dbReference>